<dbReference type="Proteomes" id="UP001138661">
    <property type="component" value="Unassembled WGS sequence"/>
</dbReference>
<gene>
    <name evidence="1" type="ORF">KX928_07745</name>
</gene>
<dbReference type="AlphaFoldDB" id="A0A9X1FU41"/>
<accession>A0A9X1FU41</accession>
<evidence type="ECO:0000313" key="2">
    <source>
        <dbReference type="Proteomes" id="UP001138661"/>
    </source>
</evidence>
<comment type="caution">
    <text evidence="1">The sequence shown here is derived from an EMBL/GenBank/DDBJ whole genome shotgun (WGS) entry which is preliminary data.</text>
</comment>
<name>A0A9X1FU41_9RHOB</name>
<dbReference type="RefSeq" id="WP_219500749.1">
    <property type="nucleotide sequence ID" value="NZ_JAHXDN010000002.1"/>
</dbReference>
<keyword evidence="2" id="KW-1185">Reference proteome</keyword>
<sequence>MEQAEKSKLSERIDYKFWTIAIMVLTVLVFNVTERVLLDADEADISYARLIVPANKISNPLPGDVFVFNHQNERFEDSRFCSLQTFSPELPPIEDRLSASNLWGSSVNDTLATVGDYVPQKIASWVTVQSPEKSWTYFKRHRTAVNAPMEPSCLQTVVAASTNPNLTPFVVDSIYEVQDTTGQAKWVRFANPLMIDPATCSDCPQPKTLRDIVQVDPFTRLKAKLNIVTIN</sequence>
<reference evidence="1" key="1">
    <citation type="submission" date="2021-07" db="EMBL/GenBank/DDBJ databases">
        <title>Roseobacter insulae sp. nov., isolated from a tidal flat.</title>
        <authorList>
            <person name="Park S."/>
            <person name="Yoon J.-H."/>
        </authorList>
    </citation>
    <scope>NUCLEOTIDE SEQUENCE</scope>
    <source>
        <strain evidence="1">YSTF-M11</strain>
    </source>
</reference>
<evidence type="ECO:0000313" key="1">
    <source>
        <dbReference type="EMBL" id="MBW4707677.1"/>
    </source>
</evidence>
<dbReference type="EMBL" id="JAHXDN010000002">
    <property type="protein sequence ID" value="MBW4707677.1"/>
    <property type="molecule type" value="Genomic_DNA"/>
</dbReference>
<protein>
    <submittedName>
        <fullName evidence="1">Uncharacterized protein</fullName>
    </submittedName>
</protein>
<organism evidence="1 2">
    <name type="scientific">Roseobacter insulae</name>
    <dbReference type="NCBI Taxonomy" id="2859783"/>
    <lineage>
        <taxon>Bacteria</taxon>
        <taxon>Pseudomonadati</taxon>
        <taxon>Pseudomonadota</taxon>
        <taxon>Alphaproteobacteria</taxon>
        <taxon>Rhodobacterales</taxon>
        <taxon>Roseobacteraceae</taxon>
        <taxon>Roseobacter</taxon>
    </lineage>
</organism>
<proteinExistence type="predicted"/>